<keyword evidence="1" id="KW-1133">Transmembrane helix</keyword>
<feature type="transmembrane region" description="Helical" evidence="1">
    <location>
        <begin position="174"/>
        <end position="200"/>
    </location>
</feature>
<dbReference type="Proteomes" id="UP001596523">
    <property type="component" value="Unassembled WGS sequence"/>
</dbReference>
<accession>A0ABW2JFB7</accession>
<evidence type="ECO:0000313" key="2">
    <source>
        <dbReference type="EMBL" id="MFC7304379.1"/>
    </source>
</evidence>
<feature type="transmembrane region" description="Helical" evidence="1">
    <location>
        <begin position="244"/>
        <end position="266"/>
    </location>
</feature>
<dbReference type="EMBL" id="JBHTCF010000003">
    <property type="protein sequence ID" value="MFC7304379.1"/>
    <property type="molecule type" value="Genomic_DNA"/>
</dbReference>
<dbReference type="Pfam" id="PF04087">
    <property type="entry name" value="DUF389"/>
    <property type="match status" value="1"/>
</dbReference>
<proteinExistence type="predicted"/>
<protein>
    <submittedName>
        <fullName evidence="2">DUF389 domain-containing protein</fullName>
    </submittedName>
</protein>
<evidence type="ECO:0000256" key="1">
    <source>
        <dbReference type="SAM" id="Phobius"/>
    </source>
</evidence>
<name>A0ABW2JFB7_9ACTN</name>
<dbReference type="PANTHER" id="PTHR20992:SF9">
    <property type="entry name" value="AT15442P-RELATED"/>
    <property type="match status" value="1"/>
</dbReference>
<feature type="transmembrane region" description="Helical" evidence="1">
    <location>
        <begin position="272"/>
        <end position="295"/>
    </location>
</feature>
<organism evidence="2 3">
    <name type="scientific">Streptomyces monticola</name>
    <dbReference type="NCBI Taxonomy" id="2666263"/>
    <lineage>
        <taxon>Bacteria</taxon>
        <taxon>Bacillati</taxon>
        <taxon>Actinomycetota</taxon>
        <taxon>Actinomycetes</taxon>
        <taxon>Kitasatosporales</taxon>
        <taxon>Streptomycetaceae</taxon>
        <taxon>Streptomyces</taxon>
    </lineage>
</organism>
<keyword evidence="3" id="KW-1185">Reference proteome</keyword>
<comment type="caution">
    <text evidence="2">The sequence shown here is derived from an EMBL/GenBank/DDBJ whole genome shotgun (WGS) entry which is preliminary data.</text>
</comment>
<feature type="transmembrane region" description="Helical" evidence="1">
    <location>
        <begin position="141"/>
        <end position="162"/>
    </location>
</feature>
<reference evidence="3" key="1">
    <citation type="journal article" date="2019" name="Int. J. Syst. Evol. Microbiol.">
        <title>The Global Catalogue of Microorganisms (GCM) 10K type strain sequencing project: providing services to taxonomists for standard genome sequencing and annotation.</title>
        <authorList>
            <consortium name="The Broad Institute Genomics Platform"/>
            <consortium name="The Broad Institute Genome Sequencing Center for Infectious Disease"/>
            <person name="Wu L."/>
            <person name="Ma J."/>
        </authorList>
    </citation>
    <scope>NUCLEOTIDE SEQUENCE [LARGE SCALE GENOMIC DNA]</scope>
    <source>
        <strain evidence="3">SYNS20</strain>
    </source>
</reference>
<dbReference type="RefSeq" id="WP_381828754.1">
    <property type="nucleotide sequence ID" value="NZ_JBHTCF010000003.1"/>
</dbReference>
<feature type="transmembrane region" description="Helical" evidence="1">
    <location>
        <begin position="220"/>
        <end position="237"/>
    </location>
</feature>
<dbReference type="PANTHER" id="PTHR20992">
    <property type="entry name" value="AT15442P-RELATED"/>
    <property type="match status" value="1"/>
</dbReference>
<gene>
    <name evidence="2" type="ORF">ACFQVC_09175</name>
</gene>
<keyword evidence="1" id="KW-0812">Transmembrane</keyword>
<sequence>MLHVRVISPETRTDEVLHIATHSPAVVNVVRLPGAAVSPKGDFVEFDVAREAANAVLQELRALGLKDTGAITVEQLDLSISTAAELAEEKAPGDPADAVVWEELAARVSADTRITWSYLAFLALATQIAAIGALLDQPILIVGAMVLGPEFGPVAAACFGVLERDRGLIRSAVYALVIGFTVAVAVTLVCATVSKLLGWITPDMLDDRPLTDFIIHPDRWSFIVSLLAGVAGILSLTAGKSSALVGVFISVTTVPAAGNLAVAIPLQHWHEVYASLIQLGVNLAGMLVAGTATLFTQKVLWARYGLRIAPASTGRRPRTGRGS</sequence>
<keyword evidence="1" id="KW-0472">Membrane</keyword>
<dbReference type="InterPro" id="IPR005240">
    <property type="entry name" value="DUF389"/>
</dbReference>
<feature type="transmembrane region" description="Helical" evidence="1">
    <location>
        <begin position="116"/>
        <end position="135"/>
    </location>
</feature>
<evidence type="ECO:0000313" key="3">
    <source>
        <dbReference type="Proteomes" id="UP001596523"/>
    </source>
</evidence>